<proteinExistence type="predicted"/>
<dbReference type="CDD" id="cd08041">
    <property type="entry name" value="OBF_kDNA_ligase_like"/>
    <property type="match status" value="1"/>
</dbReference>
<dbReference type="CDD" id="cd07896">
    <property type="entry name" value="Adenylation_kDNA_ligase_like"/>
    <property type="match status" value="1"/>
</dbReference>
<feature type="signal peptide" evidence="7">
    <location>
        <begin position="1"/>
        <end position="26"/>
    </location>
</feature>
<comment type="cofactor">
    <cofactor evidence="1">
        <name>a divalent metal cation</name>
        <dbReference type="ChEBI" id="CHEBI:60240"/>
    </cofactor>
</comment>
<dbReference type="Pfam" id="PF01068">
    <property type="entry name" value="DNA_ligase_A_M"/>
    <property type="match status" value="1"/>
</dbReference>
<keyword evidence="4" id="KW-0227">DNA damage</keyword>
<dbReference type="InterPro" id="IPR029319">
    <property type="entry name" value="DNA_ligase_OB"/>
</dbReference>
<feature type="domain" description="DNA ligase OB-like" evidence="9">
    <location>
        <begin position="224"/>
        <end position="289"/>
    </location>
</feature>
<accession>A0ABQ4PNA0</accession>
<evidence type="ECO:0000256" key="3">
    <source>
        <dbReference type="ARBA" id="ARBA00022705"/>
    </source>
</evidence>
<dbReference type="RefSeq" id="WP_119978948.1">
    <property type="nucleotide sequence ID" value="NZ_BPFB01000043.1"/>
</dbReference>
<gene>
    <name evidence="10" type="ORF">TUM4630_29620</name>
</gene>
<evidence type="ECO:0000256" key="7">
    <source>
        <dbReference type="SAM" id="SignalP"/>
    </source>
</evidence>
<evidence type="ECO:0000256" key="6">
    <source>
        <dbReference type="ARBA" id="ARBA00034003"/>
    </source>
</evidence>
<dbReference type="SUPFAM" id="SSF56091">
    <property type="entry name" value="DNA ligase/mRNA capping enzyme, catalytic domain"/>
    <property type="match status" value="1"/>
</dbReference>
<dbReference type="EMBL" id="BPFB01000043">
    <property type="protein sequence ID" value="GIU49910.1"/>
    <property type="molecule type" value="Genomic_DNA"/>
</dbReference>
<evidence type="ECO:0000256" key="2">
    <source>
        <dbReference type="ARBA" id="ARBA00022598"/>
    </source>
</evidence>
<dbReference type="PANTHER" id="PTHR47810">
    <property type="entry name" value="DNA LIGASE"/>
    <property type="match status" value="1"/>
</dbReference>
<dbReference type="Gene3D" id="2.40.50.140">
    <property type="entry name" value="Nucleic acid-binding proteins"/>
    <property type="match status" value="1"/>
</dbReference>
<protein>
    <submittedName>
        <fullName evidence="10">ATP-dependent DNA ligase</fullName>
    </submittedName>
</protein>
<dbReference type="InterPro" id="IPR012310">
    <property type="entry name" value="DNA_ligase_ATP-dep_cent"/>
</dbReference>
<name>A0ABQ4PNA0_9GAMM</name>
<evidence type="ECO:0000313" key="10">
    <source>
        <dbReference type="EMBL" id="GIU49910.1"/>
    </source>
</evidence>
<dbReference type="InterPro" id="IPR012340">
    <property type="entry name" value="NA-bd_OB-fold"/>
</dbReference>
<feature type="domain" description="ATP-dependent DNA ligase family profile" evidence="8">
    <location>
        <begin position="54"/>
        <end position="210"/>
    </location>
</feature>
<keyword evidence="3" id="KW-0235">DNA replication</keyword>
<dbReference type="Pfam" id="PF14743">
    <property type="entry name" value="DNA_ligase_OB_2"/>
    <property type="match status" value="1"/>
</dbReference>
<comment type="catalytic activity">
    <reaction evidence="6">
        <text>ATP + (deoxyribonucleotide)n-3'-hydroxyl + 5'-phospho-(deoxyribonucleotide)m = (deoxyribonucleotide)n+m + AMP + diphosphate.</text>
        <dbReference type="EC" id="6.5.1.1"/>
    </reaction>
</comment>
<organism evidence="10 11">
    <name type="scientific">Shewanella algidipiscicola</name>
    <dbReference type="NCBI Taxonomy" id="614070"/>
    <lineage>
        <taxon>Bacteria</taxon>
        <taxon>Pseudomonadati</taxon>
        <taxon>Pseudomonadota</taxon>
        <taxon>Gammaproteobacteria</taxon>
        <taxon>Alteromonadales</taxon>
        <taxon>Shewanellaceae</taxon>
        <taxon>Shewanella</taxon>
    </lineage>
</organism>
<sequence length="292" mass="32638">MVFSLYRLILSGLLLGPYLFAASVYADPTSHQAPPNIAQQLQHAGAMTAQVAISEYLVSEKFDGVRGFWSGSAMYSRSGRPIDLPMWFTDGFPDEPLDGELWIGHGRFDEISALVRQSAPDESDWRKVKFMVFDVPQLAQPFAMRYGYAQKQFTDISPYLVVIVQRQFTNAVALDAHLTQVIKEGGEGLMLHRKSALYHQGRNQDLVKLKRYEDAEAEVVGYHQGKGKYLGMLGALEVETPSGIRFKLGSGLTDAERRNPPVLGSIVTYKYYGVTSNGVPRFASFMRVRSNQ</sequence>
<evidence type="ECO:0000259" key="9">
    <source>
        <dbReference type="Pfam" id="PF14743"/>
    </source>
</evidence>
<dbReference type="Gene3D" id="3.30.1490.70">
    <property type="match status" value="1"/>
</dbReference>
<keyword evidence="5" id="KW-0234">DNA repair</keyword>
<dbReference type="Gene3D" id="3.30.470.30">
    <property type="entry name" value="DNA ligase/mRNA capping enzyme"/>
    <property type="match status" value="1"/>
</dbReference>
<evidence type="ECO:0000256" key="4">
    <source>
        <dbReference type="ARBA" id="ARBA00022763"/>
    </source>
</evidence>
<dbReference type="PANTHER" id="PTHR47810:SF1">
    <property type="entry name" value="DNA LIGASE B"/>
    <property type="match status" value="1"/>
</dbReference>
<evidence type="ECO:0000313" key="11">
    <source>
        <dbReference type="Proteomes" id="UP000761574"/>
    </source>
</evidence>
<dbReference type="NCBIfam" id="NF006592">
    <property type="entry name" value="PRK09125.1"/>
    <property type="match status" value="1"/>
</dbReference>
<evidence type="ECO:0000259" key="8">
    <source>
        <dbReference type="Pfam" id="PF01068"/>
    </source>
</evidence>
<dbReference type="GO" id="GO:0016874">
    <property type="term" value="F:ligase activity"/>
    <property type="evidence" value="ECO:0007669"/>
    <property type="project" value="UniProtKB-KW"/>
</dbReference>
<keyword evidence="11" id="KW-1185">Reference proteome</keyword>
<comment type="caution">
    <text evidence="10">The sequence shown here is derived from an EMBL/GenBank/DDBJ whole genome shotgun (WGS) entry which is preliminary data.</text>
</comment>
<feature type="chain" id="PRO_5045906890" evidence="7">
    <location>
        <begin position="27"/>
        <end position="292"/>
    </location>
</feature>
<evidence type="ECO:0000256" key="5">
    <source>
        <dbReference type="ARBA" id="ARBA00023204"/>
    </source>
</evidence>
<reference evidence="10 11" key="1">
    <citation type="submission" date="2021-05" db="EMBL/GenBank/DDBJ databases">
        <title>Molecular characterization for Shewanella algae harboring chromosomal blaOXA-55-like strains isolated from clinical and environment sample.</title>
        <authorList>
            <person name="Ohama Y."/>
            <person name="Aoki K."/>
            <person name="Harada S."/>
            <person name="Moriya K."/>
            <person name="Ishii Y."/>
            <person name="Tateda K."/>
        </authorList>
    </citation>
    <scope>NUCLEOTIDE SEQUENCE [LARGE SCALE GENOMIC DNA]</scope>
    <source>
        <strain evidence="10 11">LMG 23746</strain>
    </source>
</reference>
<dbReference type="Proteomes" id="UP000761574">
    <property type="component" value="Unassembled WGS sequence"/>
</dbReference>
<keyword evidence="2 10" id="KW-0436">Ligase</keyword>
<evidence type="ECO:0000256" key="1">
    <source>
        <dbReference type="ARBA" id="ARBA00001968"/>
    </source>
</evidence>
<dbReference type="InterPro" id="IPR050326">
    <property type="entry name" value="NAD_dep_DNA_ligaseB"/>
</dbReference>
<keyword evidence="7" id="KW-0732">Signal</keyword>
<dbReference type="SUPFAM" id="SSF50249">
    <property type="entry name" value="Nucleic acid-binding proteins"/>
    <property type="match status" value="1"/>
</dbReference>